<reference evidence="1 2" key="1">
    <citation type="journal article" date="2017" name="Gigascience">
        <title>Genome sequence of the small brown planthopper, Laodelphax striatellus.</title>
        <authorList>
            <person name="Zhu J."/>
            <person name="Jiang F."/>
            <person name="Wang X."/>
            <person name="Yang P."/>
            <person name="Bao Y."/>
            <person name="Zhao W."/>
            <person name="Wang W."/>
            <person name="Lu H."/>
            <person name="Wang Q."/>
            <person name="Cui N."/>
            <person name="Li J."/>
            <person name="Chen X."/>
            <person name="Luo L."/>
            <person name="Yu J."/>
            <person name="Kang L."/>
            <person name="Cui F."/>
        </authorList>
    </citation>
    <scope>NUCLEOTIDE SEQUENCE [LARGE SCALE GENOMIC DNA]</scope>
    <source>
        <strain evidence="1">Lst14</strain>
    </source>
</reference>
<dbReference type="SMR" id="A0A482XCR1"/>
<proteinExistence type="predicted"/>
<sequence length="66" mass="7895">MNEEDLHLAKAIVEMDLHDSPKTPRKTVIAKLQEKQQNFSLLVASHEEGFKETHYEACLRRYRKWR</sequence>
<evidence type="ECO:0000313" key="2">
    <source>
        <dbReference type="Proteomes" id="UP000291343"/>
    </source>
</evidence>
<accession>A0A482XCR1</accession>
<feature type="non-terminal residue" evidence="1">
    <location>
        <position position="66"/>
    </location>
</feature>
<keyword evidence="2" id="KW-1185">Reference proteome</keyword>
<protein>
    <submittedName>
        <fullName evidence="1">Uncharacterized protein</fullName>
    </submittedName>
</protein>
<organism evidence="1 2">
    <name type="scientific">Laodelphax striatellus</name>
    <name type="common">Small brown planthopper</name>
    <name type="synonym">Delphax striatella</name>
    <dbReference type="NCBI Taxonomy" id="195883"/>
    <lineage>
        <taxon>Eukaryota</taxon>
        <taxon>Metazoa</taxon>
        <taxon>Ecdysozoa</taxon>
        <taxon>Arthropoda</taxon>
        <taxon>Hexapoda</taxon>
        <taxon>Insecta</taxon>
        <taxon>Pterygota</taxon>
        <taxon>Neoptera</taxon>
        <taxon>Paraneoptera</taxon>
        <taxon>Hemiptera</taxon>
        <taxon>Auchenorrhyncha</taxon>
        <taxon>Fulgoroidea</taxon>
        <taxon>Delphacidae</taxon>
        <taxon>Criomorphinae</taxon>
        <taxon>Laodelphax</taxon>
    </lineage>
</organism>
<dbReference type="Proteomes" id="UP000291343">
    <property type="component" value="Unassembled WGS sequence"/>
</dbReference>
<dbReference type="InParanoid" id="A0A482XCR1"/>
<dbReference type="OrthoDB" id="6626616at2759"/>
<dbReference type="AlphaFoldDB" id="A0A482XCR1"/>
<dbReference type="EMBL" id="QKKF02012754">
    <property type="protein sequence ID" value="RZF43278.1"/>
    <property type="molecule type" value="Genomic_DNA"/>
</dbReference>
<gene>
    <name evidence="1" type="ORF">LSTR_LSTR001539</name>
</gene>
<evidence type="ECO:0000313" key="1">
    <source>
        <dbReference type="EMBL" id="RZF43278.1"/>
    </source>
</evidence>
<comment type="caution">
    <text evidence="1">The sequence shown here is derived from an EMBL/GenBank/DDBJ whole genome shotgun (WGS) entry which is preliminary data.</text>
</comment>
<name>A0A482XCR1_LAOST</name>